<feature type="compositionally biased region" description="Low complexity" evidence="1">
    <location>
        <begin position="144"/>
        <end position="153"/>
    </location>
</feature>
<comment type="caution">
    <text evidence="2">The sequence shown here is derived from an EMBL/GenBank/DDBJ whole genome shotgun (WGS) entry which is preliminary data.</text>
</comment>
<dbReference type="EMBL" id="PVZC01000007">
    <property type="protein sequence ID" value="PRX96829.1"/>
    <property type="molecule type" value="Genomic_DNA"/>
</dbReference>
<dbReference type="AlphaFoldDB" id="A0A2T0PZG6"/>
<organism evidence="2 3">
    <name type="scientific">Allonocardiopsis opalescens</name>
    <dbReference type="NCBI Taxonomy" id="1144618"/>
    <lineage>
        <taxon>Bacteria</taxon>
        <taxon>Bacillati</taxon>
        <taxon>Actinomycetota</taxon>
        <taxon>Actinomycetes</taxon>
        <taxon>Streptosporangiales</taxon>
        <taxon>Allonocardiopsis</taxon>
    </lineage>
</organism>
<name>A0A2T0PZG6_9ACTN</name>
<protein>
    <submittedName>
        <fullName evidence="2">Uncharacterized protein</fullName>
    </submittedName>
</protein>
<keyword evidence="3" id="KW-1185">Reference proteome</keyword>
<feature type="compositionally biased region" description="Pro residues" evidence="1">
    <location>
        <begin position="271"/>
        <end position="283"/>
    </location>
</feature>
<feature type="region of interest" description="Disordered" evidence="1">
    <location>
        <begin position="1"/>
        <end position="172"/>
    </location>
</feature>
<evidence type="ECO:0000256" key="1">
    <source>
        <dbReference type="SAM" id="MobiDB-lite"/>
    </source>
</evidence>
<gene>
    <name evidence="2" type="ORF">CLV72_107352</name>
</gene>
<evidence type="ECO:0000313" key="2">
    <source>
        <dbReference type="EMBL" id="PRX96829.1"/>
    </source>
</evidence>
<sequence length="312" mass="33469">MAQPHAHAPAFPHGRAAGCRRRSTAGGDPYERRPRRATTRAGPRGPPSPAQLKGRRSPRPQLRADRNRPPSPQPPDRGGPRASSPRAAATEAVPHVPHASPRPATTPATPTGDLARVWPATDANACQRTPTDATLTRRPRQSRRSQSPPIDQRTNPDRPGPRSPPARGWSLHGVVHRGGDLVLPARGDGPEVVSGPGERMVCSPRARGWSRGEPMRMSACVVLPARGDGPGDDIDTFTRRTCSPRARGWSHCREGRLMSRIVLPARAGMVPSPPPRCTPPSPQCSPRAGMVPRSHHPYGAGRGAPRARRDGT</sequence>
<dbReference type="Proteomes" id="UP000237846">
    <property type="component" value="Unassembled WGS sequence"/>
</dbReference>
<feature type="compositionally biased region" description="Polar residues" evidence="1">
    <location>
        <begin position="124"/>
        <end position="134"/>
    </location>
</feature>
<feature type="region of interest" description="Disordered" evidence="1">
    <location>
        <begin position="268"/>
        <end position="312"/>
    </location>
</feature>
<accession>A0A2T0PZG6</accession>
<feature type="compositionally biased region" description="Low complexity" evidence="1">
    <location>
        <begin position="1"/>
        <end position="17"/>
    </location>
</feature>
<evidence type="ECO:0000313" key="3">
    <source>
        <dbReference type="Proteomes" id="UP000237846"/>
    </source>
</evidence>
<proteinExistence type="predicted"/>
<feature type="compositionally biased region" description="Low complexity" evidence="1">
    <location>
        <begin position="101"/>
        <end position="111"/>
    </location>
</feature>
<reference evidence="2 3" key="1">
    <citation type="submission" date="2018-03" db="EMBL/GenBank/DDBJ databases">
        <title>Genomic Encyclopedia of Archaeal and Bacterial Type Strains, Phase II (KMG-II): from individual species to whole genera.</title>
        <authorList>
            <person name="Goeker M."/>
        </authorList>
    </citation>
    <scope>NUCLEOTIDE SEQUENCE [LARGE SCALE GENOMIC DNA]</scope>
    <source>
        <strain evidence="2 3">DSM 45601</strain>
    </source>
</reference>